<comment type="caution">
    <text evidence="1">The sequence shown here is derived from an EMBL/GenBank/DDBJ whole genome shotgun (WGS) entry which is preliminary data.</text>
</comment>
<organism evidence="1 2">
    <name type="scientific">Crotalaria pallida</name>
    <name type="common">Smooth rattlebox</name>
    <name type="synonym">Crotalaria striata</name>
    <dbReference type="NCBI Taxonomy" id="3830"/>
    <lineage>
        <taxon>Eukaryota</taxon>
        <taxon>Viridiplantae</taxon>
        <taxon>Streptophyta</taxon>
        <taxon>Embryophyta</taxon>
        <taxon>Tracheophyta</taxon>
        <taxon>Spermatophyta</taxon>
        <taxon>Magnoliopsida</taxon>
        <taxon>eudicotyledons</taxon>
        <taxon>Gunneridae</taxon>
        <taxon>Pentapetalae</taxon>
        <taxon>rosids</taxon>
        <taxon>fabids</taxon>
        <taxon>Fabales</taxon>
        <taxon>Fabaceae</taxon>
        <taxon>Papilionoideae</taxon>
        <taxon>50 kb inversion clade</taxon>
        <taxon>genistoids sensu lato</taxon>
        <taxon>core genistoids</taxon>
        <taxon>Crotalarieae</taxon>
        <taxon>Crotalaria</taxon>
    </lineage>
</organism>
<accession>A0AAN9FGF7</accession>
<sequence length="78" mass="9506">MKKQRIKRDRMLTNFMSLLLEASFFLLFVCVRERVFVVIERDNKRDREREREREREELLGVAGPADRNLLLFFTLMTI</sequence>
<keyword evidence="2" id="KW-1185">Reference proteome</keyword>
<evidence type="ECO:0000313" key="2">
    <source>
        <dbReference type="Proteomes" id="UP001372338"/>
    </source>
</evidence>
<dbReference type="Proteomes" id="UP001372338">
    <property type="component" value="Unassembled WGS sequence"/>
</dbReference>
<evidence type="ECO:0000313" key="1">
    <source>
        <dbReference type="EMBL" id="KAK7274896.1"/>
    </source>
</evidence>
<reference evidence="1 2" key="1">
    <citation type="submission" date="2024-01" db="EMBL/GenBank/DDBJ databases">
        <title>The genomes of 5 underutilized Papilionoideae crops provide insights into root nodulation and disease resistanc.</title>
        <authorList>
            <person name="Yuan L."/>
        </authorList>
    </citation>
    <scope>NUCLEOTIDE SEQUENCE [LARGE SCALE GENOMIC DNA]</scope>
    <source>
        <strain evidence="1">ZHUSHIDOU_FW_LH</strain>
        <tissue evidence="1">Leaf</tissue>
    </source>
</reference>
<proteinExistence type="predicted"/>
<gene>
    <name evidence="1" type="ORF">RIF29_15997</name>
</gene>
<protein>
    <submittedName>
        <fullName evidence="1">Uncharacterized protein</fullName>
    </submittedName>
</protein>
<dbReference type="EMBL" id="JAYWIO010000003">
    <property type="protein sequence ID" value="KAK7274896.1"/>
    <property type="molecule type" value="Genomic_DNA"/>
</dbReference>
<dbReference type="AlphaFoldDB" id="A0AAN9FGF7"/>
<name>A0AAN9FGF7_CROPI</name>